<dbReference type="GO" id="GO:0005737">
    <property type="term" value="C:cytoplasm"/>
    <property type="evidence" value="ECO:0007669"/>
    <property type="project" value="TreeGrafter"/>
</dbReference>
<dbReference type="Pfam" id="PF10303">
    <property type="entry name" value="DUF2408"/>
    <property type="match status" value="2"/>
</dbReference>
<accession>A0A507R6Y5</accession>
<name>A0A507R6Y5_MONPU</name>
<proteinExistence type="predicted"/>
<dbReference type="PANTHER" id="PTHR28086">
    <property type="entry name" value="UPF0662 PROTEIN YPL260W"/>
    <property type="match status" value="1"/>
</dbReference>
<organism evidence="1 2">
    <name type="scientific">Monascus purpureus</name>
    <name type="common">Red mold</name>
    <name type="synonym">Monascus anka</name>
    <dbReference type="NCBI Taxonomy" id="5098"/>
    <lineage>
        <taxon>Eukaryota</taxon>
        <taxon>Fungi</taxon>
        <taxon>Dikarya</taxon>
        <taxon>Ascomycota</taxon>
        <taxon>Pezizomycotina</taxon>
        <taxon>Eurotiomycetes</taxon>
        <taxon>Eurotiomycetidae</taxon>
        <taxon>Eurotiales</taxon>
        <taxon>Aspergillaceae</taxon>
        <taxon>Monascus</taxon>
    </lineage>
</organism>
<dbReference type="AlphaFoldDB" id="A0A507R6Y5"/>
<comment type="caution">
    <text evidence="1">The sequence shown here is derived from an EMBL/GenBank/DDBJ whole genome shotgun (WGS) entry which is preliminary data.</text>
</comment>
<protein>
    <submittedName>
        <fullName evidence="1">Uncharacterized protein</fullName>
    </submittedName>
</protein>
<dbReference type="OrthoDB" id="2011986at2759"/>
<dbReference type="STRING" id="5098.A0A507R6Y5"/>
<dbReference type="Proteomes" id="UP000319663">
    <property type="component" value="Unassembled WGS sequence"/>
</dbReference>
<evidence type="ECO:0000313" key="2">
    <source>
        <dbReference type="Proteomes" id="UP000319663"/>
    </source>
</evidence>
<dbReference type="PANTHER" id="PTHR28086:SF1">
    <property type="entry name" value="CU(2+) SUPPRESSING AND BLEOMYCIN SENSITIVE PROTEIN 1"/>
    <property type="match status" value="1"/>
</dbReference>
<reference evidence="1 2" key="1">
    <citation type="submission" date="2019-06" db="EMBL/GenBank/DDBJ databases">
        <title>Wine fermentation using esterase from Monascus purpureus.</title>
        <authorList>
            <person name="Geng C."/>
            <person name="Zhang Y."/>
        </authorList>
    </citation>
    <scope>NUCLEOTIDE SEQUENCE [LARGE SCALE GENOMIC DNA]</scope>
    <source>
        <strain evidence="1">HQ1</strain>
    </source>
</reference>
<dbReference type="EMBL" id="VIFY01000006">
    <property type="protein sequence ID" value="TQB76871.1"/>
    <property type="molecule type" value="Genomic_DNA"/>
</dbReference>
<sequence>MDSPAPPGPVDPQEQPILEELLRIRDSLLLLRQDKSSYIKTRDVLPYYEAVISQVEKLNAARKGQDRRLVHHRLDYVLDDCFQLISLLFLTVGRNNEAPAVYSLMSTVQRLLDHLSEAGFYSTKDLNSISTTLGNIRSNIDRGRETYSPALLNLLESRLETCNLALEKLRKDLAVLAPELLPTHETLVSILRSASAVNTRLQFSAVEVRELQEQLKKIRSSMKDGEFVGANGVPLAGQDAVKDLLERCLDWSNVVLERNGEINPAFQDKYDELLDIRNQLDRLSVTQAWSLRETDLFGFQRKLDRIDEGRVNGSFVDAQGQPADIHTQRTLLYLMRRSYAYIYALLISSEPVSEALLPIYNQLQTLRRCLLEVQESGGVSSSRELYPYSMKLNSIDDMRVDGKFLVGNDIPEGQGRVNDLLAECYDIVWRLRAAVSEVQQEQDVAEDAS</sequence>
<dbReference type="GO" id="GO:0005634">
    <property type="term" value="C:nucleus"/>
    <property type="evidence" value="ECO:0007669"/>
    <property type="project" value="TreeGrafter"/>
</dbReference>
<gene>
    <name evidence="1" type="ORF">MPDQ_006648</name>
</gene>
<dbReference type="InterPro" id="IPR018810">
    <property type="entry name" value="UPF0662"/>
</dbReference>
<evidence type="ECO:0000313" key="1">
    <source>
        <dbReference type="EMBL" id="TQB76871.1"/>
    </source>
</evidence>
<keyword evidence="2" id="KW-1185">Reference proteome</keyword>